<feature type="domain" description="YcaO" evidence="1">
    <location>
        <begin position="55"/>
        <end position="402"/>
    </location>
</feature>
<evidence type="ECO:0000259" key="1">
    <source>
        <dbReference type="PROSITE" id="PS51664"/>
    </source>
</evidence>
<dbReference type="PANTHER" id="PTHR37809:SF1">
    <property type="entry name" value="RIBOSOMAL PROTEIN S12 METHYLTHIOTRANSFERASE ACCESSORY FACTOR YCAO"/>
    <property type="match status" value="1"/>
</dbReference>
<evidence type="ECO:0000313" key="3">
    <source>
        <dbReference type="Proteomes" id="UP001176960"/>
    </source>
</evidence>
<gene>
    <name evidence="2" type="ORF">LMG32879_003122</name>
</gene>
<organism evidence="2 3">
    <name type="scientific">Brytella acorum</name>
    <dbReference type="NCBI Taxonomy" id="2959299"/>
    <lineage>
        <taxon>Bacteria</taxon>
        <taxon>Pseudomonadati</taxon>
        <taxon>Pseudomonadota</taxon>
        <taxon>Alphaproteobacteria</taxon>
        <taxon>Acetobacterales</taxon>
        <taxon>Acetobacteraceae</taxon>
        <taxon>Brytella</taxon>
    </lineage>
</organism>
<dbReference type="Gene3D" id="3.30.1330.230">
    <property type="match status" value="1"/>
</dbReference>
<reference evidence="2" key="1">
    <citation type="submission" date="2023-03" db="EMBL/GenBank/DDBJ databases">
        <authorList>
            <person name="Cleenwerck I."/>
        </authorList>
    </citation>
    <scope>NUCLEOTIDE SEQUENCE</scope>
    <source>
        <strain evidence="2">LMG 32879</strain>
    </source>
</reference>
<dbReference type="AlphaFoldDB" id="A0AA35VFJ2"/>
<dbReference type="Proteomes" id="UP001176960">
    <property type="component" value="Unassembled WGS sequence"/>
</dbReference>
<name>A0AA35VFJ2_9PROT</name>
<dbReference type="Pfam" id="PF02624">
    <property type="entry name" value="YcaO"/>
    <property type="match status" value="1"/>
</dbReference>
<protein>
    <submittedName>
        <fullName evidence="2">YcaO-like family protein</fullName>
    </submittedName>
</protein>
<dbReference type="InterPro" id="IPR003776">
    <property type="entry name" value="YcaO-like_dom"/>
</dbReference>
<comment type="caution">
    <text evidence="2">The sequence shown here is derived from an EMBL/GenBank/DDBJ whole genome shotgun (WGS) entry which is preliminary data.</text>
</comment>
<dbReference type="PANTHER" id="PTHR37809">
    <property type="entry name" value="RIBOSOMAL PROTEIN S12 METHYLTHIOTRANSFERASE ACCESSORY FACTOR YCAO"/>
    <property type="match status" value="1"/>
</dbReference>
<dbReference type="EMBL" id="CATKSH010000041">
    <property type="protein sequence ID" value="CAI9122262.1"/>
    <property type="molecule type" value="Genomic_DNA"/>
</dbReference>
<accession>A0AA35VFJ2</accession>
<sequence length="402" mass="45614">MKFIERKYSAEYSISLINEYAKSKSWHFAVSRLGKSHTTSKCIIKNNNGDILSIGYGKGLGKTSEVGSIYESVEHYFSSFEAISENINYLKTDFLEFDETIKNTPYYCEIVRQKCKTLGCLPYKRIFSEEINYVPVFLSFVDYTNKTHLRDNLDYKKLLKFGTNSGISIANSYEEACIHSISELIERDALSVFLADHFLGDKKFGKIINLDSLPDDLKNIIDIILSKSLLKNILLIDITTDIDVPSFCAVSEDDLYAENPSPIGSGTSLSPIYAAYRALCELLQYHEVRLTSHLVSKAEKTALLAVKNYRKFVDCVNFNVDESIMPKINWNYPDVFLDINSILEKLYSKIDAVGGEVFCYEIHSEPSLFSVVSCHCPILDRFNLVRMGAVMLPGQRAMSYVK</sequence>
<evidence type="ECO:0000313" key="2">
    <source>
        <dbReference type="EMBL" id="CAI9122262.1"/>
    </source>
</evidence>
<dbReference type="RefSeq" id="WP_289843914.1">
    <property type="nucleotide sequence ID" value="NZ_CATKSH010000041.1"/>
</dbReference>
<dbReference type="PROSITE" id="PS51664">
    <property type="entry name" value="YCAO"/>
    <property type="match status" value="1"/>
</dbReference>
<keyword evidence="3" id="KW-1185">Reference proteome</keyword>
<proteinExistence type="predicted"/>